<dbReference type="Proteomes" id="UP000002613">
    <property type="component" value="Chromosome"/>
</dbReference>
<proteinExistence type="predicted"/>
<organism evidence="1 2">
    <name type="scientific">Ferroglobus placidus (strain DSM 10642 / AEDII12DO)</name>
    <dbReference type="NCBI Taxonomy" id="589924"/>
    <lineage>
        <taxon>Archaea</taxon>
        <taxon>Methanobacteriati</taxon>
        <taxon>Methanobacteriota</taxon>
        <taxon>Archaeoglobi</taxon>
        <taxon>Archaeoglobales</taxon>
        <taxon>Archaeoglobaceae</taxon>
        <taxon>Ferroglobus</taxon>
    </lineage>
</organism>
<sequence length="81" mass="9692">MGEDEKKMVVLRLYDENLHSIYVVKTVLTEKELSKLVREVVDEIFETNWCYEDIIEELEKRGAIERVNADFCEIYVPLFDF</sequence>
<evidence type="ECO:0000313" key="1">
    <source>
        <dbReference type="EMBL" id="ADC64705.1"/>
    </source>
</evidence>
<accession>D3S372</accession>
<protein>
    <submittedName>
        <fullName evidence="1">Uncharacterized protein</fullName>
    </submittedName>
</protein>
<reference evidence="1 2" key="2">
    <citation type="journal article" date="2011" name="Stand. Genomic Sci.">
        <title>Complete genome sequence of Ferroglobus placidus AEDII12DO.</title>
        <authorList>
            <person name="Anderson I."/>
            <person name="Risso C."/>
            <person name="Holmes D."/>
            <person name="Lucas S."/>
            <person name="Copeland A."/>
            <person name="Lapidus A."/>
            <person name="Cheng J.F."/>
            <person name="Bruce D."/>
            <person name="Goodwin L."/>
            <person name="Pitluck S."/>
            <person name="Saunders E."/>
            <person name="Brettin T."/>
            <person name="Detter J.C."/>
            <person name="Han C."/>
            <person name="Tapia R."/>
            <person name="Larimer F."/>
            <person name="Land M."/>
            <person name="Hauser L."/>
            <person name="Woyke T."/>
            <person name="Lovley D."/>
            <person name="Kyrpides N."/>
            <person name="Ivanova N."/>
        </authorList>
    </citation>
    <scope>NUCLEOTIDE SEQUENCE [LARGE SCALE GENOMIC DNA]</scope>
    <source>
        <strain evidence="2">DSM 10642 / AEDII12DO</strain>
    </source>
</reference>
<gene>
    <name evidence="1" type="ordered locus">Ferp_0531</name>
</gene>
<dbReference type="AlphaFoldDB" id="D3S372"/>
<dbReference type="EMBL" id="CP001899">
    <property type="protein sequence ID" value="ADC64705.1"/>
    <property type="molecule type" value="Genomic_DNA"/>
</dbReference>
<evidence type="ECO:0000313" key="2">
    <source>
        <dbReference type="Proteomes" id="UP000002613"/>
    </source>
</evidence>
<dbReference type="STRING" id="589924.Ferp_0531"/>
<keyword evidence="2" id="KW-1185">Reference proteome</keyword>
<dbReference type="RefSeq" id="WP_012965051.1">
    <property type="nucleotide sequence ID" value="NC_013849.1"/>
</dbReference>
<dbReference type="PaxDb" id="589924-Ferp_0531"/>
<reference evidence="2" key="1">
    <citation type="submission" date="2010-02" db="EMBL/GenBank/DDBJ databases">
        <title>Complete sequence of Ferroglobus placidus DSM 10642.</title>
        <authorList>
            <consortium name="US DOE Joint Genome Institute"/>
            <person name="Lucas S."/>
            <person name="Copeland A."/>
            <person name="Lapidus A."/>
            <person name="Cheng J.-F."/>
            <person name="Bruce D."/>
            <person name="Goodwin L."/>
            <person name="Pitluck S."/>
            <person name="Saunders E."/>
            <person name="Brettin T."/>
            <person name="Detter J.C."/>
            <person name="Han C."/>
            <person name="Tapia R."/>
            <person name="Larimer F."/>
            <person name="Land M."/>
            <person name="Hauser L."/>
            <person name="Kyrpides N."/>
            <person name="Ivanova N."/>
            <person name="Holmes D."/>
            <person name="Lovley D."/>
            <person name="Kyrpides N."/>
            <person name="Anderson I.J."/>
            <person name="Woyke T."/>
        </authorList>
    </citation>
    <scope>NUCLEOTIDE SEQUENCE [LARGE SCALE GENOMIC DNA]</scope>
    <source>
        <strain evidence="2">DSM 10642 / AEDII12DO</strain>
    </source>
</reference>
<dbReference type="HOGENOM" id="CLU_2565563_0_0_2"/>
<dbReference type="KEGG" id="fpl:Ferp_0531"/>
<dbReference type="GeneID" id="8778032"/>
<name>D3S372_FERPA</name>